<dbReference type="Gene3D" id="3.80.10.10">
    <property type="entry name" value="Ribonuclease Inhibitor"/>
    <property type="match status" value="2"/>
</dbReference>
<sequence>MGEAMTAKLVKKEKVYKLKLLWSDQREVSDDHDTAVLEGLQPHKNLQYLKLENFMRELFPNLTFVENLVRISLKNCSRCRRIPTFGHLRNLKVLEISGLHNLKSIGTEFYGNENERRSLFPKLKRFDLLDMENLGRWDEAAVPSHVAVFPCIEELKILDCPRLQIVPDYFLTLRTLEINDVNNPVSQNTLQTFKLLGIIHSGSLSGLPEELCGNLSSLEEFKIGYDTKWTSNQADELESYMSVNELSIVGYHDLTSTPDIKALQNLSSLTITGLKNLPKGFHCLTCLKSLSIGWFMEGFDFRPLLHLESLENLALIDFGSAESTLPGELQHLTGLKHLKIVGFQGIESLPE</sequence>
<name>A0A6J1I3S4_CUCMA</name>
<dbReference type="AlphaFoldDB" id="A0A6J1I3S4"/>
<organism evidence="2 3">
    <name type="scientific">Cucurbita maxima</name>
    <name type="common">Pumpkin</name>
    <name type="synonym">Winter squash</name>
    <dbReference type="NCBI Taxonomy" id="3661"/>
    <lineage>
        <taxon>Eukaryota</taxon>
        <taxon>Viridiplantae</taxon>
        <taxon>Streptophyta</taxon>
        <taxon>Embryophyta</taxon>
        <taxon>Tracheophyta</taxon>
        <taxon>Spermatophyta</taxon>
        <taxon>Magnoliopsida</taxon>
        <taxon>eudicotyledons</taxon>
        <taxon>Gunneridae</taxon>
        <taxon>Pentapetalae</taxon>
        <taxon>rosids</taxon>
        <taxon>fabids</taxon>
        <taxon>Cucurbitales</taxon>
        <taxon>Cucurbitaceae</taxon>
        <taxon>Cucurbiteae</taxon>
        <taxon>Cucurbita</taxon>
    </lineage>
</organism>
<dbReference type="SUPFAM" id="SSF52047">
    <property type="entry name" value="RNI-like"/>
    <property type="match status" value="1"/>
</dbReference>
<reference evidence="3" key="1">
    <citation type="submission" date="2025-08" db="UniProtKB">
        <authorList>
            <consortium name="RefSeq"/>
        </authorList>
    </citation>
    <scope>IDENTIFICATION</scope>
    <source>
        <tissue evidence="3">Young leaves</tissue>
    </source>
</reference>
<dbReference type="InterPro" id="IPR032675">
    <property type="entry name" value="LRR_dom_sf"/>
</dbReference>
<protein>
    <submittedName>
        <fullName evidence="3">Disease resistance protein RGA4</fullName>
    </submittedName>
</protein>
<dbReference type="GeneID" id="111470718"/>
<dbReference type="OrthoDB" id="1739601at2759"/>
<accession>A0A6J1I3S4</accession>
<evidence type="ECO:0000313" key="3">
    <source>
        <dbReference type="RefSeq" id="XP_022972077.1"/>
    </source>
</evidence>
<feature type="domain" description="R13L1/DRL21-like LRR repeat region" evidence="1">
    <location>
        <begin position="3"/>
        <end position="98"/>
    </location>
</feature>
<dbReference type="Proteomes" id="UP000504608">
    <property type="component" value="Unplaced"/>
</dbReference>
<evidence type="ECO:0000259" key="1">
    <source>
        <dbReference type="Pfam" id="PF25019"/>
    </source>
</evidence>
<dbReference type="PANTHER" id="PTHR47186">
    <property type="entry name" value="LEUCINE-RICH REPEAT-CONTAINING PROTEIN 57"/>
    <property type="match status" value="1"/>
</dbReference>
<dbReference type="PANTHER" id="PTHR47186:SF3">
    <property type="entry name" value="OS09G0267800 PROTEIN"/>
    <property type="match status" value="1"/>
</dbReference>
<keyword evidence="2" id="KW-1185">Reference proteome</keyword>
<dbReference type="KEGG" id="cmax:111470718"/>
<dbReference type="Pfam" id="PF25019">
    <property type="entry name" value="LRR_R13L1-DRL21"/>
    <property type="match status" value="1"/>
</dbReference>
<gene>
    <name evidence="3" type="primary">LOC111470718</name>
</gene>
<evidence type="ECO:0000313" key="2">
    <source>
        <dbReference type="Proteomes" id="UP000504608"/>
    </source>
</evidence>
<dbReference type="RefSeq" id="XP_022972077.1">
    <property type="nucleotide sequence ID" value="XM_023116309.1"/>
</dbReference>
<proteinExistence type="predicted"/>
<dbReference type="InterPro" id="IPR056789">
    <property type="entry name" value="LRR_R13L1-DRL21"/>
</dbReference>